<organism evidence="3 4">
    <name type="scientific">Asparagus officinalis</name>
    <name type="common">Garden asparagus</name>
    <dbReference type="NCBI Taxonomy" id="4686"/>
    <lineage>
        <taxon>Eukaryota</taxon>
        <taxon>Viridiplantae</taxon>
        <taxon>Streptophyta</taxon>
        <taxon>Embryophyta</taxon>
        <taxon>Tracheophyta</taxon>
        <taxon>Spermatophyta</taxon>
        <taxon>Magnoliopsida</taxon>
        <taxon>Liliopsida</taxon>
        <taxon>Asparagales</taxon>
        <taxon>Asparagaceae</taxon>
        <taxon>Asparagoideae</taxon>
        <taxon>Asparagus</taxon>
    </lineage>
</organism>
<dbReference type="Gramene" id="ONK70339">
    <property type="protein sequence ID" value="ONK70339"/>
    <property type="gene ID" value="A4U43_C05F32710"/>
</dbReference>
<reference evidence="4" key="1">
    <citation type="journal article" date="2017" name="Nat. Commun.">
        <title>The asparagus genome sheds light on the origin and evolution of a young Y chromosome.</title>
        <authorList>
            <person name="Harkess A."/>
            <person name="Zhou J."/>
            <person name="Xu C."/>
            <person name="Bowers J.E."/>
            <person name="Van der Hulst R."/>
            <person name="Ayyampalayam S."/>
            <person name="Mercati F."/>
            <person name="Riccardi P."/>
            <person name="McKain M.R."/>
            <person name="Kakrana A."/>
            <person name="Tang H."/>
            <person name="Ray J."/>
            <person name="Groenendijk J."/>
            <person name="Arikit S."/>
            <person name="Mathioni S.M."/>
            <person name="Nakano M."/>
            <person name="Shan H."/>
            <person name="Telgmann-Rauber A."/>
            <person name="Kanno A."/>
            <person name="Yue Z."/>
            <person name="Chen H."/>
            <person name="Li W."/>
            <person name="Chen Y."/>
            <person name="Xu X."/>
            <person name="Zhang Y."/>
            <person name="Luo S."/>
            <person name="Chen H."/>
            <person name="Gao J."/>
            <person name="Mao Z."/>
            <person name="Pires J.C."/>
            <person name="Luo M."/>
            <person name="Kudrna D."/>
            <person name="Wing R.A."/>
            <person name="Meyers B.C."/>
            <person name="Yi K."/>
            <person name="Kong H."/>
            <person name="Lavrijsen P."/>
            <person name="Sunseri F."/>
            <person name="Falavigna A."/>
            <person name="Ye Y."/>
            <person name="Leebens-Mack J.H."/>
            <person name="Chen G."/>
        </authorList>
    </citation>
    <scope>NUCLEOTIDE SEQUENCE [LARGE SCALE GENOMIC DNA]</scope>
    <source>
        <strain evidence="4">cv. DH0086</strain>
    </source>
</reference>
<sequence>MILSHGESVISSNQLQHSHFPFNRNPRAPVTLGTWNIKNHPFSKIRSALNELTSDVVSGSNGTAGSALNELTSDVHGSNGTSVSSRFLIERVFTKTRQLEEMLSKNSSISKDDEISMNLGLLEADLQAALSALRKKEEDLQDAERRILAEQAELHQIKQDLDRREPEIAAVLSKQNQMEENLEKANSSLASQSRNIRDMKLLVKDQSENIVSLQSSLSLKEDEMGKLREELRKKDEEAKLMKSEVESKKQLLDEASEIITKQEEKLKELQEEVREKEHHLSESLQLIEMERERLKITEEDLKKQTVEWLSAQEELKELAAQASKQMNAAKETSEDFQRVRALLSDLQSELILSQKAFSSSQKKMEDRALLLEKEVAELHDQKHLLLSYMNNLKDAELEVESERVKLRAAEAEFDEFKSQLADAGELIIHLKEEVHRERTALEQQTQEIITLRRELQEKELDYNGALNLLQVKESELTEARLTIEEMKSEEASIQLILQEKDVELLKAQKALTEVHNEIADLQKVMNNKEEQLSEATNRLRDKEEHIFTMQHELDDTKIKFSEAISLIEQIAQLSNKLLVSDKNEDICRGEMLPEMKQKQLEAELNKVKELLREKETDLLAVQRTLSAKEEELNALGKKWETREKELEKMKEESHEDVDGLKNLYSLVQKRIGDTTVRDLATEMLQREAALLEAEAATSALQRIHELTRQLVEGSNLSKSLDFNNSGLVLDTELEGVEVAEKEIARLLDLTDKLVKEAGITATTYLVS</sequence>
<evidence type="ECO:0000256" key="2">
    <source>
        <dbReference type="SAM" id="Coils"/>
    </source>
</evidence>
<dbReference type="EMBL" id="CM007385">
    <property type="protein sequence ID" value="ONK70339.1"/>
    <property type="molecule type" value="Genomic_DNA"/>
</dbReference>
<evidence type="ECO:0000313" key="4">
    <source>
        <dbReference type="Proteomes" id="UP000243459"/>
    </source>
</evidence>
<dbReference type="GO" id="GO:0019252">
    <property type="term" value="P:starch biosynthetic process"/>
    <property type="evidence" value="ECO:0007669"/>
    <property type="project" value="EnsemblPlants"/>
</dbReference>
<name>A0A5P1F0L5_ASPOF</name>
<keyword evidence="1 2" id="KW-0175">Coiled coil</keyword>
<dbReference type="PANTHER" id="PTHR23160:SF19">
    <property type="entry name" value="MYOSIN HEAVY CHAIN-RELATED PROTEIN"/>
    <property type="match status" value="1"/>
</dbReference>
<dbReference type="Proteomes" id="UP000243459">
    <property type="component" value="Chromosome 5"/>
</dbReference>
<dbReference type="PANTHER" id="PTHR23160">
    <property type="entry name" value="SYNAPTONEMAL COMPLEX PROTEIN-RELATED"/>
    <property type="match status" value="1"/>
</dbReference>
<evidence type="ECO:0000256" key="1">
    <source>
        <dbReference type="ARBA" id="ARBA00023054"/>
    </source>
</evidence>
<gene>
    <name evidence="3" type="ORF">A4U43_C05F32710</name>
</gene>
<feature type="coiled-coil region" evidence="2">
    <location>
        <begin position="119"/>
        <end position="545"/>
    </location>
</feature>
<dbReference type="GO" id="GO:0010581">
    <property type="term" value="P:regulation of starch biosynthetic process"/>
    <property type="evidence" value="ECO:0007669"/>
    <property type="project" value="EnsemblPlants"/>
</dbReference>
<evidence type="ECO:0000313" key="3">
    <source>
        <dbReference type="EMBL" id="ONK70339.1"/>
    </source>
</evidence>
<dbReference type="GO" id="GO:0009507">
    <property type="term" value="C:chloroplast"/>
    <property type="evidence" value="ECO:0007669"/>
    <property type="project" value="EnsemblPlants"/>
</dbReference>
<protein>
    <submittedName>
        <fullName evidence="3">Uncharacterized protein</fullName>
    </submittedName>
</protein>
<dbReference type="AlphaFoldDB" id="A0A5P1F0L5"/>
<accession>A0A5P1F0L5</accession>
<dbReference type="OrthoDB" id="2019763at2759"/>
<feature type="coiled-coil region" evidence="2">
    <location>
        <begin position="597"/>
        <end position="663"/>
    </location>
</feature>
<keyword evidence="4" id="KW-1185">Reference proteome</keyword>
<proteinExistence type="predicted"/>
<dbReference type="OMA" id="TEEWLIA"/>
<dbReference type="GO" id="GO:0007131">
    <property type="term" value="P:reciprocal meiotic recombination"/>
    <property type="evidence" value="ECO:0007669"/>
    <property type="project" value="TreeGrafter"/>
</dbReference>